<organism evidence="2 3">
    <name type="scientific">Micromonospora zhanjiangensis</name>
    <dbReference type="NCBI Taxonomy" id="1522057"/>
    <lineage>
        <taxon>Bacteria</taxon>
        <taxon>Bacillati</taxon>
        <taxon>Actinomycetota</taxon>
        <taxon>Actinomycetes</taxon>
        <taxon>Micromonosporales</taxon>
        <taxon>Micromonosporaceae</taxon>
        <taxon>Micromonospora</taxon>
    </lineage>
</organism>
<feature type="domain" description="HTH cro/C1-type" evidence="1">
    <location>
        <begin position="5"/>
        <end position="59"/>
    </location>
</feature>
<name>A0ABV8KGD6_9ACTN</name>
<dbReference type="InterPro" id="IPR010982">
    <property type="entry name" value="Lambda_DNA-bd_dom_sf"/>
</dbReference>
<dbReference type="Pfam" id="PF19054">
    <property type="entry name" value="DUF5753"/>
    <property type="match status" value="1"/>
</dbReference>
<sequence length="252" mass="28071">MSEALRAAMAEAGETTDSLAAQVGVDPKTAARWLSRGRIPHPRTRLKVATVLRKDIGDLWPDVLRRRKPTWLREWIEWEREAIALHWFELAYVPGLLQTEPYARATLPSGRWTVEEIDQLVAARIKRHAILTRAAPPQLVAVMDEGALRRQVPGKPEIMREQLGHLAHCAEAEIAQIHVVPSDVGLYVGLAGQFIVAELPDGRRAAHADNQLNAQFVDDPAEVARLAQSWEQVRSLALPANQSLDLIKKAAK</sequence>
<evidence type="ECO:0000259" key="1">
    <source>
        <dbReference type="PROSITE" id="PS50943"/>
    </source>
</evidence>
<dbReference type="Gene3D" id="1.10.260.40">
    <property type="entry name" value="lambda repressor-like DNA-binding domains"/>
    <property type="match status" value="1"/>
</dbReference>
<dbReference type="InterPro" id="IPR001387">
    <property type="entry name" value="Cro/C1-type_HTH"/>
</dbReference>
<gene>
    <name evidence="2" type="ORF">ACFOX0_04280</name>
</gene>
<dbReference type="CDD" id="cd00093">
    <property type="entry name" value="HTH_XRE"/>
    <property type="match status" value="1"/>
</dbReference>
<dbReference type="RefSeq" id="WP_377542159.1">
    <property type="nucleotide sequence ID" value="NZ_JBHSBN010000002.1"/>
</dbReference>
<reference evidence="3" key="1">
    <citation type="journal article" date="2019" name="Int. J. Syst. Evol. Microbiol.">
        <title>The Global Catalogue of Microorganisms (GCM) 10K type strain sequencing project: providing services to taxonomists for standard genome sequencing and annotation.</title>
        <authorList>
            <consortium name="The Broad Institute Genomics Platform"/>
            <consortium name="The Broad Institute Genome Sequencing Center for Infectious Disease"/>
            <person name="Wu L."/>
            <person name="Ma J."/>
        </authorList>
    </citation>
    <scope>NUCLEOTIDE SEQUENCE [LARGE SCALE GENOMIC DNA]</scope>
    <source>
        <strain evidence="3">2902at01</strain>
    </source>
</reference>
<evidence type="ECO:0000313" key="2">
    <source>
        <dbReference type="EMBL" id="MFC4105158.1"/>
    </source>
</evidence>
<accession>A0ABV8KGD6</accession>
<dbReference type="PROSITE" id="PS50943">
    <property type="entry name" value="HTH_CROC1"/>
    <property type="match status" value="1"/>
</dbReference>
<dbReference type="EMBL" id="JBHSBN010000002">
    <property type="protein sequence ID" value="MFC4105158.1"/>
    <property type="molecule type" value="Genomic_DNA"/>
</dbReference>
<proteinExistence type="predicted"/>
<dbReference type="InterPro" id="IPR043917">
    <property type="entry name" value="DUF5753"/>
</dbReference>
<protein>
    <submittedName>
        <fullName evidence="2">Helix-turn-helix domain-containing protein</fullName>
    </submittedName>
</protein>
<dbReference type="SUPFAM" id="SSF47413">
    <property type="entry name" value="lambda repressor-like DNA-binding domains"/>
    <property type="match status" value="1"/>
</dbReference>
<comment type="caution">
    <text evidence="2">The sequence shown here is derived from an EMBL/GenBank/DDBJ whole genome shotgun (WGS) entry which is preliminary data.</text>
</comment>
<evidence type="ECO:0000313" key="3">
    <source>
        <dbReference type="Proteomes" id="UP001595868"/>
    </source>
</evidence>
<dbReference type="Proteomes" id="UP001595868">
    <property type="component" value="Unassembled WGS sequence"/>
</dbReference>
<keyword evidence="3" id="KW-1185">Reference proteome</keyword>